<protein>
    <submittedName>
        <fullName evidence="5">Putative esterase</fullName>
    </submittedName>
</protein>
<evidence type="ECO:0000313" key="5">
    <source>
        <dbReference type="EMBL" id="GAB19413.1"/>
    </source>
</evidence>
<dbReference type="PANTHER" id="PTHR10272:SF0">
    <property type="entry name" value="PLATELET-ACTIVATING FACTOR ACETYLHYDROLASE"/>
    <property type="match status" value="1"/>
</dbReference>
<comment type="caution">
    <text evidence="5">The sequence shown here is derived from an EMBL/GenBank/DDBJ whole genome shotgun (WGS) entry which is preliminary data.</text>
</comment>
<evidence type="ECO:0000256" key="4">
    <source>
        <dbReference type="SAM" id="SignalP"/>
    </source>
</evidence>
<dbReference type="SUPFAM" id="SSF53474">
    <property type="entry name" value="alpha/beta-Hydrolases"/>
    <property type="match status" value="1"/>
</dbReference>
<name>H0R2W2_9ACTN</name>
<evidence type="ECO:0000313" key="6">
    <source>
        <dbReference type="Proteomes" id="UP000035034"/>
    </source>
</evidence>
<dbReference type="InterPro" id="IPR029058">
    <property type="entry name" value="AB_hydrolase_fold"/>
</dbReference>
<accession>H0R2W2</accession>
<proteinExistence type="predicted"/>
<dbReference type="RefSeq" id="WP_007318748.1">
    <property type="nucleotide sequence ID" value="NZ_BAEH01000083.1"/>
</dbReference>
<evidence type="ECO:0000256" key="3">
    <source>
        <dbReference type="ARBA" id="ARBA00023098"/>
    </source>
</evidence>
<keyword evidence="4" id="KW-0732">Signal</keyword>
<dbReference type="Gene3D" id="3.40.50.1820">
    <property type="entry name" value="alpha/beta hydrolase"/>
    <property type="match status" value="1"/>
</dbReference>
<reference evidence="5 6" key="1">
    <citation type="submission" date="2011-12" db="EMBL/GenBank/DDBJ databases">
        <title>Whole genome shotgun sequence of Gordonia effusa NBRC 100432.</title>
        <authorList>
            <person name="Yoshida I."/>
            <person name="Takarada H."/>
            <person name="Hosoyama A."/>
            <person name="Tsuchikane K."/>
            <person name="Katsumata H."/>
            <person name="Yamazaki S."/>
            <person name="Fujita N."/>
        </authorList>
    </citation>
    <scope>NUCLEOTIDE SEQUENCE [LARGE SCALE GENOMIC DNA]</scope>
    <source>
        <strain evidence="5 6">NBRC 100432</strain>
    </source>
</reference>
<feature type="chain" id="PRO_5003537003" evidence="4">
    <location>
        <begin position="30"/>
        <end position="400"/>
    </location>
</feature>
<evidence type="ECO:0000256" key="2">
    <source>
        <dbReference type="ARBA" id="ARBA00022963"/>
    </source>
</evidence>
<dbReference type="GO" id="GO:0003847">
    <property type="term" value="F:1-alkyl-2-acetylglycerophosphocholine esterase activity"/>
    <property type="evidence" value="ECO:0007669"/>
    <property type="project" value="TreeGrafter"/>
</dbReference>
<dbReference type="eggNOG" id="COG4188">
    <property type="taxonomic scope" value="Bacteria"/>
</dbReference>
<organism evidence="5 6">
    <name type="scientific">Gordonia effusa NBRC 100432</name>
    <dbReference type="NCBI Taxonomy" id="1077974"/>
    <lineage>
        <taxon>Bacteria</taxon>
        <taxon>Bacillati</taxon>
        <taxon>Actinomycetota</taxon>
        <taxon>Actinomycetes</taxon>
        <taxon>Mycobacteriales</taxon>
        <taxon>Gordoniaceae</taxon>
        <taxon>Gordonia</taxon>
    </lineage>
</organism>
<sequence>MSSVLSVLVVSVTAFVVAPTIGTRAVAHAAVSPIPAPSGQYKVGVHVARFVDAGRADPWRPGRRELPVTITYPAGDVGRHVRAPYVTADAAAVAKRGGLDVTRLVGARTNGYLDAPVARNAKSLPVVIFSPGFLTPRFVYTALTEDLASRGHVVVAVDHTGDAAATVFPDGRVVGMSVTDSYSESTQRTSVATRVADIRYLFGQARRWSAGQVIDADRRALPTGLGQAVDPAKLGVFGHSMGGAVAAEVSRIDSRTGAAVNVDGALRVGTPAAPIVKHPSARPVLHLASSLHADSAEARAKWWLPYLANSRVRGGWSKVYRVADTGHATFTDLAAATPQSVPDIPFLAIPGGLSLGTAPRGVAIATQRALLGDLFDRFLKGRTLPRLDNPKAYPLVSELR</sequence>
<keyword evidence="1" id="KW-0378">Hydrolase</keyword>
<dbReference type="Proteomes" id="UP000035034">
    <property type="component" value="Unassembled WGS sequence"/>
</dbReference>
<dbReference type="EMBL" id="BAEH01000083">
    <property type="protein sequence ID" value="GAB19413.1"/>
    <property type="molecule type" value="Genomic_DNA"/>
</dbReference>
<dbReference type="PANTHER" id="PTHR10272">
    <property type="entry name" value="PLATELET-ACTIVATING FACTOR ACETYLHYDROLASE"/>
    <property type="match status" value="1"/>
</dbReference>
<dbReference type="AlphaFoldDB" id="H0R2W2"/>
<gene>
    <name evidence="5" type="ORF">GOEFS_083_00450</name>
</gene>
<keyword evidence="3" id="KW-0443">Lipid metabolism</keyword>
<dbReference type="GO" id="GO:0016042">
    <property type="term" value="P:lipid catabolic process"/>
    <property type="evidence" value="ECO:0007669"/>
    <property type="project" value="UniProtKB-KW"/>
</dbReference>
<dbReference type="STRING" id="1077974.GOEFS_083_00450"/>
<keyword evidence="2" id="KW-0442">Lipid degradation</keyword>
<feature type="signal peptide" evidence="4">
    <location>
        <begin position="1"/>
        <end position="29"/>
    </location>
</feature>
<evidence type="ECO:0000256" key="1">
    <source>
        <dbReference type="ARBA" id="ARBA00022801"/>
    </source>
</evidence>
<keyword evidence="6" id="KW-1185">Reference proteome</keyword>
<dbReference type="Pfam" id="PF03403">
    <property type="entry name" value="PAF-AH_p_II"/>
    <property type="match status" value="1"/>
</dbReference>